<evidence type="ECO:0000256" key="1">
    <source>
        <dbReference type="ARBA" id="ARBA00004323"/>
    </source>
</evidence>
<dbReference type="AlphaFoldDB" id="A0ABD2L155"/>
<keyword evidence="7" id="KW-1185">Reference proteome</keyword>
<gene>
    <name evidence="6" type="ORF">niasHT_011456</name>
</gene>
<proteinExistence type="predicted"/>
<accession>A0ABD2L155</accession>
<dbReference type="PANTHER" id="PTHR46025">
    <property type="entry name" value="XYLOSYLTRANSFERASE OXT"/>
    <property type="match status" value="1"/>
</dbReference>
<evidence type="ECO:0000256" key="2">
    <source>
        <dbReference type="ARBA" id="ARBA00022692"/>
    </source>
</evidence>
<keyword evidence="4" id="KW-0472">Membrane</keyword>
<name>A0ABD2L155_9BILA</name>
<comment type="caution">
    <text evidence="6">The sequence shown here is derived from an EMBL/GenBank/DDBJ whole genome shotgun (WGS) entry which is preliminary data.</text>
</comment>
<dbReference type="PANTHER" id="PTHR46025:SF3">
    <property type="entry name" value="XYLOSYLTRANSFERASE OXT"/>
    <property type="match status" value="1"/>
</dbReference>
<sequence length="127" mass="14386">MYDEVTHDSDTVVQMRDEENGEEEEEEDDRRTGREGAASRLGAGKFRDWSADRAKVIGANNASDLVERLALNSANFCRRIVRRNLRFTNWRRRQGGRCAPLKSVVDWCGCSPLAVSANELNKLSLNQ</sequence>
<dbReference type="Proteomes" id="UP001620626">
    <property type="component" value="Unassembled WGS sequence"/>
</dbReference>
<dbReference type="InterPro" id="IPR043538">
    <property type="entry name" value="XYLT"/>
</dbReference>
<keyword evidence="3" id="KW-0735">Signal-anchor</keyword>
<evidence type="ECO:0000256" key="3">
    <source>
        <dbReference type="ARBA" id="ARBA00022968"/>
    </source>
</evidence>
<evidence type="ECO:0000313" key="7">
    <source>
        <dbReference type="Proteomes" id="UP001620626"/>
    </source>
</evidence>
<evidence type="ECO:0000256" key="5">
    <source>
        <dbReference type="SAM" id="MobiDB-lite"/>
    </source>
</evidence>
<reference evidence="6 7" key="1">
    <citation type="submission" date="2024-10" db="EMBL/GenBank/DDBJ databases">
        <authorList>
            <person name="Kim D."/>
        </authorList>
    </citation>
    <scope>NUCLEOTIDE SEQUENCE [LARGE SCALE GENOMIC DNA]</scope>
    <source>
        <strain evidence="6">BH-2024</strain>
    </source>
</reference>
<dbReference type="EMBL" id="JBICBT010000581">
    <property type="protein sequence ID" value="KAL3108906.1"/>
    <property type="molecule type" value="Genomic_DNA"/>
</dbReference>
<keyword evidence="4" id="KW-1133">Transmembrane helix</keyword>
<evidence type="ECO:0000256" key="4">
    <source>
        <dbReference type="ARBA" id="ARBA00022989"/>
    </source>
</evidence>
<comment type="subcellular location">
    <subcellularLocation>
        <location evidence="1">Golgi apparatus membrane</location>
        <topology evidence="1">Single-pass type II membrane protein</topology>
    </subcellularLocation>
</comment>
<evidence type="ECO:0000313" key="6">
    <source>
        <dbReference type="EMBL" id="KAL3108906.1"/>
    </source>
</evidence>
<feature type="compositionally biased region" description="Basic and acidic residues" evidence="5">
    <location>
        <begin position="1"/>
        <end position="18"/>
    </location>
</feature>
<protein>
    <submittedName>
        <fullName evidence="6">Uncharacterized protein</fullName>
    </submittedName>
</protein>
<feature type="compositionally biased region" description="Acidic residues" evidence="5">
    <location>
        <begin position="19"/>
        <end position="28"/>
    </location>
</feature>
<feature type="region of interest" description="Disordered" evidence="5">
    <location>
        <begin position="1"/>
        <end position="39"/>
    </location>
</feature>
<keyword evidence="2" id="KW-0812">Transmembrane</keyword>
<organism evidence="6 7">
    <name type="scientific">Heterodera trifolii</name>
    <dbReference type="NCBI Taxonomy" id="157864"/>
    <lineage>
        <taxon>Eukaryota</taxon>
        <taxon>Metazoa</taxon>
        <taxon>Ecdysozoa</taxon>
        <taxon>Nematoda</taxon>
        <taxon>Chromadorea</taxon>
        <taxon>Rhabditida</taxon>
        <taxon>Tylenchina</taxon>
        <taxon>Tylenchomorpha</taxon>
        <taxon>Tylenchoidea</taxon>
        <taxon>Heteroderidae</taxon>
        <taxon>Heteroderinae</taxon>
        <taxon>Heterodera</taxon>
    </lineage>
</organism>
<dbReference type="GO" id="GO:0000139">
    <property type="term" value="C:Golgi membrane"/>
    <property type="evidence" value="ECO:0007669"/>
    <property type="project" value="UniProtKB-SubCell"/>
</dbReference>